<name>A0A2P2MDP2_RHIMU</name>
<feature type="transmembrane region" description="Helical" evidence="1">
    <location>
        <begin position="6"/>
        <end position="26"/>
    </location>
</feature>
<dbReference type="EMBL" id="GGEC01047843">
    <property type="protein sequence ID" value="MBX28327.1"/>
    <property type="molecule type" value="Transcribed_RNA"/>
</dbReference>
<feature type="transmembrane region" description="Helical" evidence="1">
    <location>
        <begin position="38"/>
        <end position="57"/>
    </location>
</feature>
<reference evidence="2" key="1">
    <citation type="submission" date="2018-02" db="EMBL/GenBank/DDBJ databases">
        <title>Rhizophora mucronata_Transcriptome.</title>
        <authorList>
            <person name="Meera S.P."/>
            <person name="Sreeshan A."/>
            <person name="Augustine A."/>
        </authorList>
    </citation>
    <scope>NUCLEOTIDE SEQUENCE</scope>
    <source>
        <tissue evidence="2">Leaf</tissue>
    </source>
</reference>
<dbReference type="AlphaFoldDB" id="A0A2P2MDP2"/>
<accession>A0A2P2MDP2</accession>
<evidence type="ECO:0000256" key="1">
    <source>
        <dbReference type="SAM" id="Phobius"/>
    </source>
</evidence>
<protein>
    <submittedName>
        <fullName evidence="2">Uncharacterized protein</fullName>
    </submittedName>
</protein>
<keyword evidence="1" id="KW-1133">Transmembrane helix</keyword>
<keyword evidence="1" id="KW-0812">Transmembrane</keyword>
<sequence>MSIKSSLYSFAACSHASVSILTCLLLKALNLSDPIPRATLGFTAILCSLTLSSSLLIS</sequence>
<evidence type="ECO:0000313" key="2">
    <source>
        <dbReference type="EMBL" id="MBX28327.1"/>
    </source>
</evidence>
<keyword evidence="1" id="KW-0472">Membrane</keyword>
<proteinExistence type="predicted"/>
<organism evidence="2">
    <name type="scientific">Rhizophora mucronata</name>
    <name type="common">Asiatic mangrove</name>
    <dbReference type="NCBI Taxonomy" id="61149"/>
    <lineage>
        <taxon>Eukaryota</taxon>
        <taxon>Viridiplantae</taxon>
        <taxon>Streptophyta</taxon>
        <taxon>Embryophyta</taxon>
        <taxon>Tracheophyta</taxon>
        <taxon>Spermatophyta</taxon>
        <taxon>Magnoliopsida</taxon>
        <taxon>eudicotyledons</taxon>
        <taxon>Gunneridae</taxon>
        <taxon>Pentapetalae</taxon>
        <taxon>rosids</taxon>
        <taxon>fabids</taxon>
        <taxon>Malpighiales</taxon>
        <taxon>Rhizophoraceae</taxon>
        <taxon>Rhizophora</taxon>
    </lineage>
</organism>